<evidence type="ECO:0000313" key="3">
    <source>
        <dbReference type="EMBL" id="ROR54702.1"/>
    </source>
</evidence>
<dbReference type="EMBL" id="RKHG01000001">
    <property type="protein sequence ID" value="ROR54702.1"/>
    <property type="molecule type" value="Genomic_DNA"/>
</dbReference>
<proteinExistence type="predicted"/>
<organism evidence="3 4">
    <name type="scientific">Luteococcus japonicus</name>
    <dbReference type="NCBI Taxonomy" id="33984"/>
    <lineage>
        <taxon>Bacteria</taxon>
        <taxon>Bacillati</taxon>
        <taxon>Actinomycetota</taxon>
        <taxon>Actinomycetes</taxon>
        <taxon>Propionibacteriales</taxon>
        <taxon>Propionibacteriaceae</taxon>
        <taxon>Luteococcus</taxon>
    </lineage>
</organism>
<dbReference type="PANTHER" id="PTHR12526">
    <property type="entry name" value="GLYCOSYLTRANSFERASE"/>
    <property type="match status" value="1"/>
</dbReference>
<dbReference type="SUPFAM" id="SSF53756">
    <property type="entry name" value="UDP-Glycosyltransferase/glycogen phosphorylase"/>
    <property type="match status" value="1"/>
</dbReference>
<protein>
    <submittedName>
        <fullName evidence="3">Glycosyl transferase family 1</fullName>
    </submittedName>
</protein>
<evidence type="ECO:0000256" key="1">
    <source>
        <dbReference type="ARBA" id="ARBA00022679"/>
    </source>
</evidence>
<dbReference type="InterPro" id="IPR001296">
    <property type="entry name" value="Glyco_trans_1"/>
</dbReference>
<dbReference type="AlphaFoldDB" id="A0A3N1ZX28"/>
<dbReference type="GO" id="GO:0016757">
    <property type="term" value="F:glycosyltransferase activity"/>
    <property type="evidence" value="ECO:0007669"/>
    <property type="project" value="InterPro"/>
</dbReference>
<comment type="caution">
    <text evidence="3">The sequence shown here is derived from an EMBL/GenBank/DDBJ whole genome shotgun (WGS) entry which is preliminary data.</text>
</comment>
<feature type="domain" description="Glycosyl transferase family 1" evidence="2">
    <location>
        <begin position="232"/>
        <end position="387"/>
    </location>
</feature>
<sequence>MAKPLVAWVTTRFPHGLGEQFITAEIDAWRDADARVVIVPGAMGGPARPLPEGFEVDDVLTRAWASRATLLRAAAAAMRDPALRTELADLRARGVLTRRSAVIALRAVAQARIVQAALADLAARRGTIDVAYTYWLKPHTSGAVRARDEGHVRHVISRAHGSDLYEETRPAHYNPLVRTVGAGLDCLYPISEQGCGYVQQTYGIRPERVRRGRLGTRIPSPRIEVAPGEPGEVSLLSVSSITPVKRLDLVVDAIAHVARGVEGRAVVRWRHYGSGFQQDQIERRVAEVLEPLGVRTEFMGLVPHEDLLEALAHQPVDLMLNLSSSEGVPVSIMEAQVRGIPCLATDVGATREVLGEDSPYLVPSDANAEEIGRRVLDLLEDARSAARRTAVREIVEERFDAARNFPAFVSDVLERVARP</sequence>
<name>A0A3N1ZX28_9ACTN</name>
<gene>
    <name evidence="3" type="ORF">EDD41_1930</name>
</gene>
<dbReference type="Proteomes" id="UP000275749">
    <property type="component" value="Unassembled WGS sequence"/>
</dbReference>
<keyword evidence="1 3" id="KW-0808">Transferase</keyword>
<dbReference type="Pfam" id="PF00534">
    <property type="entry name" value="Glycos_transf_1"/>
    <property type="match status" value="1"/>
</dbReference>
<accession>A0A3N1ZX28</accession>
<evidence type="ECO:0000313" key="4">
    <source>
        <dbReference type="Proteomes" id="UP000275749"/>
    </source>
</evidence>
<dbReference type="RefSeq" id="WP_170165308.1">
    <property type="nucleotide sequence ID" value="NZ_RKHG01000001.1"/>
</dbReference>
<evidence type="ECO:0000259" key="2">
    <source>
        <dbReference type="Pfam" id="PF00534"/>
    </source>
</evidence>
<dbReference type="Gene3D" id="3.40.50.2000">
    <property type="entry name" value="Glycogen Phosphorylase B"/>
    <property type="match status" value="2"/>
</dbReference>
<reference evidence="3 4" key="1">
    <citation type="submission" date="2018-11" db="EMBL/GenBank/DDBJ databases">
        <title>Sequencing the genomes of 1000 actinobacteria strains.</title>
        <authorList>
            <person name="Klenk H.-P."/>
        </authorList>
    </citation>
    <scope>NUCLEOTIDE SEQUENCE [LARGE SCALE GENOMIC DNA]</scope>
    <source>
        <strain evidence="3 4">DSM 10546</strain>
    </source>
</reference>